<evidence type="ECO:0000313" key="5">
    <source>
        <dbReference type="Proteomes" id="UP000579153"/>
    </source>
</evidence>
<evidence type="ECO:0000259" key="3">
    <source>
        <dbReference type="PROSITE" id="PS50075"/>
    </source>
</evidence>
<keyword evidence="1" id="KW-0596">Phosphopantetheine</keyword>
<sequence length="82" mass="9363">MWDNRFEEILRQHLPFLPADEKLREDVALLDFGLDSLGIVQLLGDLEDTYGVRFRDDALTPETFQTPAVLWNTLGRISETAG</sequence>
<feature type="domain" description="Carrier" evidence="3">
    <location>
        <begin position="1"/>
        <end position="78"/>
    </location>
</feature>
<dbReference type="PROSITE" id="PS50075">
    <property type="entry name" value="CARRIER"/>
    <property type="match status" value="1"/>
</dbReference>
<evidence type="ECO:0000256" key="2">
    <source>
        <dbReference type="ARBA" id="ARBA00022553"/>
    </source>
</evidence>
<gene>
    <name evidence="4" type="ORF">HD596_005928</name>
</gene>
<keyword evidence="2" id="KW-0597">Phosphoprotein</keyword>
<accession>A0A7W9LCV5</accession>
<dbReference type="PROSITE" id="PS00012">
    <property type="entry name" value="PHOSPHOPANTETHEINE"/>
    <property type="match status" value="1"/>
</dbReference>
<dbReference type="RefSeq" id="WP_185072523.1">
    <property type="nucleotide sequence ID" value="NZ_CBDRAU010000039.1"/>
</dbReference>
<comment type="caution">
    <text evidence="4">The sequence shown here is derived from an EMBL/GenBank/DDBJ whole genome shotgun (WGS) entry which is preliminary data.</text>
</comment>
<dbReference type="InterPro" id="IPR009081">
    <property type="entry name" value="PP-bd_ACP"/>
</dbReference>
<name>A0A7W9LCV5_9ACTN</name>
<organism evidence="4 5">
    <name type="scientific">Nonomuraea jabiensis</name>
    <dbReference type="NCBI Taxonomy" id="882448"/>
    <lineage>
        <taxon>Bacteria</taxon>
        <taxon>Bacillati</taxon>
        <taxon>Actinomycetota</taxon>
        <taxon>Actinomycetes</taxon>
        <taxon>Streptosporangiales</taxon>
        <taxon>Streptosporangiaceae</taxon>
        <taxon>Nonomuraea</taxon>
    </lineage>
</organism>
<dbReference type="EMBL" id="JACHMB010000001">
    <property type="protein sequence ID" value="MBB5779172.1"/>
    <property type="molecule type" value="Genomic_DNA"/>
</dbReference>
<dbReference type="InterPro" id="IPR006162">
    <property type="entry name" value="Ppantetheine_attach_site"/>
</dbReference>
<dbReference type="InterPro" id="IPR036736">
    <property type="entry name" value="ACP-like_sf"/>
</dbReference>
<dbReference type="Pfam" id="PF00550">
    <property type="entry name" value="PP-binding"/>
    <property type="match status" value="1"/>
</dbReference>
<evidence type="ECO:0000256" key="1">
    <source>
        <dbReference type="ARBA" id="ARBA00022450"/>
    </source>
</evidence>
<evidence type="ECO:0000313" key="4">
    <source>
        <dbReference type="EMBL" id="MBB5779172.1"/>
    </source>
</evidence>
<dbReference type="Gene3D" id="1.10.1200.10">
    <property type="entry name" value="ACP-like"/>
    <property type="match status" value="1"/>
</dbReference>
<dbReference type="SUPFAM" id="SSF47336">
    <property type="entry name" value="ACP-like"/>
    <property type="match status" value="1"/>
</dbReference>
<dbReference type="Proteomes" id="UP000579153">
    <property type="component" value="Unassembled WGS sequence"/>
</dbReference>
<protein>
    <submittedName>
        <fullName evidence="4">Acyl carrier protein</fullName>
    </submittedName>
</protein>
<proteinExistence type="predicted"/>
<dbReference type="AlphaFoldDB" id="A0A7W9LCV5"/>
<reference evidence="4 5" key="1">
    <citation type="submission" date="2020-08" db="EMBL/GenBank/DDBJ databases">
        <title>Sequencing the genomes of 1000 actinobacteria strains.</title>
        <authorList>
            <person name="Klenk H.-P."/>
        </authorList>
    </citation>
    <scope>NUCLEOTIDE SEQUENCE [LARGE SCALE GENOMIC DNA]</scope>
    <source>
        <strain evidence="4 5">DSM 45507</strain>
    </source>
</reference>
<keyword evidence="5" id="KW-1185">Reference proteome</keyword>